<sequence>MNWSANKIQGSNAQDIAGSIETLLRNGELQAGDALPAVRHLATQLGVNPNTVAAAYARLRDAGRLVTSGRRGTRVAGEAVMPLPAAYVVPEGLRDLAGGQVDAALLPQLRAGSWSRLLQVPLAWGASTGELSDDEELLVMAGEWLASQGIPNESVGVFSSTLDTIERALRQHARPGDRVAIEDPCWPPLLALLRSLRLRPVPLAMDGQGLQVPAPGLLASCAAVVLTPRAHNPTGTAIRADRWRALRRQLRTCPNTLVVFNDYWGLLSGTSLACADALPPQWLYVMSLGKPLGPEMRVCIAAGVPDLIEGMRSHFALGPRKVSLWLQRFAALLWRQAARGKGRGSFANMQNACSTRRQALVAELQKQGVVLEFGAGPAQGGPEGLHLWLTVPDELAVVQAMASRGWAVQAGSPMALASGPAVRISVGAVERRDVKRLATDLALAMSLQARAVY</sequence>
<dbReference type="GO" id="GO:0030170">
    <property type="term" value="F:pyridoxal phosphate binding"/>
    <property type="evidence" value="ECO:0007669"/>
    <property type="project" value="InterPro"/>
</dbReference>
<dbReference type="EMBL" id="CP060714">
    <property type="protein sequence ID" value="QNN56846.1"/>
    <property type="molecule type" value="Genomic_DNA"/>
</dbReference>
<evidence type="ECO:0000313" key="8">
    <source>
        <dbReference type="Proteomes" id="UP000515811"/>
    </source>
</evidence>
<dbReference type="Pfam" id="PF00392">
    <property type="entry name" value="GntR"/>
    <property type="match status" value="1"/>
</dbReference>
<dbReference type="InterPro" id="IPR000524">
    <property type="entry name" value="Tscrpt_reg_HTH_GntR"/>
</dbReference>
<dbReference type="InterPro" id="IPR004839">
    <property type="entry name" value="Aminotransferase_I/II_large"/>
</dbReference>
<evidence type="ECO:0000259" key="6">
    <source>
        <dbReference type="PROSITE" id="PS50949"/>
    </source>
</evidence>
<dbReference type="PANTHER" id="PTHR46577">
    <property type="entry name" value="HTH-TYPE TRANSCRIPTIONAL REGULATORY PROTEIN GABR"/>
    <property type="match status" value="1"/>
</dbReference>
<reference evidence="7 8" key="1">
    <citation type="submission" date="2020-08" db="EMBL/GenBank/DDBJ databases">
        <title>Genome sequence of Diaphorobacter ruginosibacter DSM 27467T.</title>
        <authorList>
            <person name="Hyun D.-W."/>
            <person name="Bae J.-W."/>
        </authorList>
    </citation>
    <scope>NUCLEOTIDE SEQUENCE [LARGE SCALE GENOMIC DNA]</scope>
    <source>
        <strain evidence="7 8">DSM 27467</strain>
    </source>
</reference>
<dbReference type="InterPro" id="IPR015421">
    <property type="entry name" value="PyrdxlP-dep_Trfase_major"/>
</dbReference>
<name>A0A7G9RMM1_9BURK</name>
<dbReference type="PANTHER" id="PTHR46577:SF1">
    <property type="entry name" value="HTH-TYPE TRANSCRIPTIONAL REGULATORY PROTEIN GABR"/>
    <property type="match status" value="1"/>
</dbReference>
<dbReference type="InterPro" id="IPR051446">
    <property type="entry name" value="HTH_trans_reg/aminotransferase"/>
</dbReference>
<evidence type="ECO:0000313" key="7">
    <source>
        <dbReference type="EMBL" id="QNN56846.1"/>
    </source>
</evidence>
<dbReference type="AlphaFoldDB" id="A0A7G9RMM1"/>
<protein>
    <submittedName>
        <fullName evidence="7">Aminotransferase class I/II-fold pyridoxal phosphate-dependent enzyme</fullName>
    </submittedName>
</protein>
<keyword evidence="2" id="KW-0663">Pyridoxal phosphate</keyword>
<dbReference type="GO" id="GO:0003677">
    <property type="term" value="F:DNA binding"/>
    <property type="evidence" value="ECO:0007669"/>
    <property type="project" value="UniProtKB-KW"/>
</dbReference>
<dbReference type="InterPro" id="IPR036388">
    <property type="entry name" value="WH-like_DNA-bd_sf"/>
</dbReference>
<dbReference type="CDD" id="cd07377">
    <property type="entry name" value="WHTH_GntR"/>
    <property type="match status" value="1"/>
</dbReference>
<comment type="similarity">
    <text evidence="1">In the C-terminal section; belongs to the class-I pyridoxal-phosphate-dependent aminotransferase family.</text>
</comment>
<dbReference type="SUPFAM" id="SSF53383">
    <property type="entry name" value="PLP-dependent transferases"/>
    <property type="match status" value="1"/>
</dbReference>
<keyword evidence="4" id="KW-0238">DNA-binding</keyword>
<evidence type="ECO:0000256" key="5">
    <source>
        <dbReference type="ARBA" id="ARBA00023163"/>
    </source>
</evidence>
<keyword evidence="7" id="KW-0808">Transferase</keyword>
<proteinExistence type="inferred from homology"/>
<keyword evidence="8" id="KW-1185">Reference proteome</keyword>
<dbReference type="PROSITE" id="PS50949">
    <property type="entry name" value="HTH_GNTR"/>
    <property type="match status" value="1"/>
</dbReference>
<dbReference type="Proteomes" id="UP000515811">
    <property type="component" value="Chromosome"/>
</dbReference>
<dbReference type="SMART" id="SM00345">
    <property type="entry name" value="HTH_GNTR"/>
    <property type="match status" value="1"/>
</dbReference>
<feature type="domain" description="HTH gntR-type" evidence="6">
    <location>
        <begin position="10"/>
        <end position="78"/>
    </location>
</feature>
<dbReference type="Gene3D" id="3.40.640.10">
    <property type="entry name" value="Type I PLP-dependent aspartate aminotransferase-like (Major domain)"/>
    <property type="match status" value="1"/>
</dbReference>
<dbReference type="InterPro" id="IPR036390">
    <property type="entry name" value="WH_DNA-bd_sf"/>
</dbReference>
<keyword evidence="3" id="KW-0805">Transcription regulation</keyword>
<dbReference type="Pfam" id="PF00155">
    <property type="entry name" value="Aminotran_1_2"/>
    <property type="match status" value="1"/>
</dbReference>
<dbReference type="Gene3D" id="1.10.10.10">
    <property type="entry name" value="Winged helix-like DNA-binding domain superfamily/Winged helix DNA-binding domain"/>
    <property type="match status" value="1"/>
</dbReference>
<evidence type="ECO:0000256" key="2">
    <source>
        <dbReference type="ARBA" id="ARBA00022898"/>
    </source>
</evidence>
<gene>
    <name evidence="7" type="ORF">H9K76_20480</name>
</gene>
<evidence type="ECO:0000256" key="1">
    <source>
        <dbReference type="ARBA" id="ARBA00005384"/>
    </source>
</evidence>
<dbReference type="InterPro" id="IPR015424">
    <property type="entry name" value="PyrdxlP-dep_Trfase"/>
</dbReference>
<organism evidence="7 8">
    <name type="scientific">Diaphorobacter ruginosibacter</name>
    <dbReference type="NCBI Taxonomy" id="1715720"/>
    <lineage>
        <taxon>Bacteria</taxon>
        <taxon>Pseudomonadati</taxon>
        <taxon>Pseudomonadota</taxon>
        <taxon>Betaproteobacteria</taxon>
        <taxon>Burkholderiales</taxon>
        <taxon>Comamonadaceae</taxon>
        <taxon>Diaphorobacter</taxon>
    </lineage>
</organism>
<accession>A0A7G9RMM1</accession>
<dbReference type="KEGG" id="drg:H9K76_20480"/>
<keyword evidence="7" id="KW-0032">Aminotransferase</keyword>
<dbReference type="GO" id="GO:0008483">
    <property type="term" value="F:transaminase activity"/>
    <property type="evidence" value="ECO:0007669"/>
    <property type="project" value="UniProtKB-KW"/>
</dbReference>
<dbReference type="GO" id="GO:0003700">
    <property type="term" value="F:DNA-binding transcription factor activity"/>
    <property type="evidence" value="ECO:0007669"/>
    <property type="project" value="InterPro"/>
</dbReference>
<keyword evidence="5" id="KW-0804">Transcription</keyword>
<dbReference type="RefSeq" id="WP_187597112.1">
    <property type="nucleotide sequence ID" value="NZ_CP060714.1"/>
</dbReference>
<evidence type="ECO:0000256" key="3">
    <source>
        <dbReference type="ARBA" id="ARBA00023015"/>
    </source>
</evidence>
<evidence type="ECO:0000256" key="4">
    <source>
        <dbReference type="ARBA" id="ARBA00023125"/>
    </source>
</evidence>
<dbReference type="SUPFAM" id="SSF46785">
    <property type="entry name" value="Winged helix' DNA-binding domain"/>
    <property type="match status" value="1"/>
</dbReference>